<dbReference type="KEGG" id="xac:XAC0531"/>
<gene>
    <name evidence="2" type="ordered locus">XAC0531</name>
</gene>
<evidence type="ECO:0000313" key="3">
    <source>
        <dbReference type="Proteomes" id="UP000000576"/>
    </source>
</evidence>
<dbReference type="Gene3D" id="1.20.1440.60">
    <property type="entry name" value="23S rRNA-intervening sequence"/>
    <property type="match status" value="1"/>
</dbReference>
<dbReference type="Pfam" id="PF05635">
    <property type="entry name" value="23S_rRNA_IVP"/>
    <property type="match status" value="1"/>
</dbReference>
<evidence type="ECO:0000256" key="1">
    <source>
        <dbReference type="SAM" id="MobiDB-lite"/>
    </source>
</evidence>
<sequence length="146" mass="16515">MENGESAKRPHERLEAWRDSMELVEMIYRFTDVFPEQERYGLMAQLRRAAVSVPSNIAEGAARRSTSDYARFLSIARGSLSELDTQIQIAVRLGYSNPEDEDIEPTGRPGLRQAHCIDECLTQTRSRAMKPASSHSPFSTPYSHAR</sequence>
<dbReference type="SUPFAM" id="SSF158446">
    <property type="entry name" value="IVS-encoded protein-like"/>
    <property type="match status" value="1"/>
</dbReference>
<dbReference type="EMBL" id="AE008923">
    <property type="protein sequence ID" value="AAM35420.1"/>
    <property type="molecule type" value="Genomic_DNA"/>
</dbReference>
<name>A0AAI7ZD05_XANAC</name>
<dbReference type="Proteomes" id="UP000000576">
    <property type="component" value="Chromosome"/>
</dbReference>
<dbReference type="PANTHER" id="PTHR38471">
    <property type="entry name" value="FOUR HELIX BUNDLE PROTEIN"/>
    <property type="match status" value="1"/>
</dbReference>
<dbReference type="NCBIfam" id="TIGR02436">
    <property type="entry name" value="four helix bundle protein"/>
    <property type="match status" value="1"/>
</dbReference>
<evidence type="ECO:0008006" key="4">
    <source>
        <dbReference type="Google" id="ProtNLM"/>
    </source>
</evidence>
<dbReference type="CDD" id="cd16377">
    <property type="entry name" value="23S_rRNA_IVP_like"/>
    <property type="match status" value="1"/>
</dbReference>
<dbReference type="InterPro" id="IPR036583">
    <property type="entry name" value="23S_rRNA_IVS_sf"/>
</dbReference>
<protein>
    <recommendedName>
        <fullName evidence="4">Four helix bundle protein</fullName>
    </recommendedName>
</protein>
<evidence type="ECO:0000313" key="2">
    <source>
        <dbReference type="EMBL" id="AAM35420.1"/>
    </source>
</evidence>
<proteinExistence type="predicted"/>
<dbReference type="PANTHER" id="PTHR38471:SF2">
    <property type="entry name" value="FOUR HELIX BUNDLE PROTEIN"/>
    <property type="match status" value="1"/>
</dbReference>
<reference evidence="2 3" key="1">
    <citation type="journal article" date="2002" name="Nature">
        <title>Comparison of the genomes of two Xanthomonas pathogens with differing host specificities.</title>
        <authorList>
            <person name="da Silva A.C."/>
            <person name="Ferro J.A."/>
            <person name="Reinach F.C."/>
            <person name="Farah C.S."/>
            <person name="Furlan L.R."/>
            <person name="Quaggio R.B."/>
            <person name="Monteiro-Vitorello C.B."/>
            <person name="Van Sluys M.A."/>
            <person name="Almeida N.F."/>
            <person name="Alves L.M."/>
            <person name="do Amaral A.M."/>
            <person name="Bertolini M.C."/>
            <person name="Camargo L.E."/>
            <person name="Camarotte G."/>
            <person name="Cannavan F."/>
            <person name="Cardozo J."/>
            <person name="Chambergo F."/>
            <person name="Ciapina L.P."/>
            <person name="Cicarelli R.M."/>
            <person name="Coutinho L.L."/>
            <person name="Cursino-Santos J.R."/>
            <person name="El-Dorry H."/>
            <person name="Faria J.B."/>
            <person name="Ferreira A.J."/>
            <person name="Ferreira R.C."/>
            <person name="Ferro M.I."/>
            <person name="Formighieri E.F."/>
            <person name="Franco M.C."/>
            <person name="Greggio C.C."/>
            <person name="Gruber A."/>
            <person name="Katsuyama A.M."/>
            <person name="Kishi L.T."/>
            <person name="Leite R.P."/>
            <person name="Lemos E.G."/>
            <person name="Lemos M.V."/>
            <person name="Locali E.C."/>
            <person name="Machado M.A."/>
            <person name="Madeira A.M."/>
            <person name="Martinez-Rossi N.M."/>
            <person name="Martins E.C."/>
            <person name="Meidanis J."/>
            <person name="Menck C.F."/>
            <person name="Miyaki C.Y."/>
            <person name="Moon D.H."/>
            <person name="Moreira L.M."/>
            <person name="Novo M.T."/>
            <person name="Okura V.K."/>
            <person name="Oliveira M.C."/>
            <person name="Oliveira V.R."/>
            <person name="Pereira H.A."/>
            <person name="Rossi A."/>
            <person name="Sena J.A."/>
            <person name="Silva C."/>
            <person name="de Souza R.F."/>
            <person name="Spinola L.A."/>
            <person name="Takita M.A."/>
            <person name="Tamura R.E."/>
            <person name="Teixeira E.C."/>
            <person name="Tezza R.I."/>
            <person name="Trindade dos Santos M."/>
            <person name="Truffi D."/>
            <person name="Tsai S.M."/>
            <person name="White F.F."/>
            <person name="Setubal J.C."/>
            <person name="Kitajima J.P."/>
        </authorList>
    </citation>
    <scope>NUCLEOTIDE SEQUENCE [LARGE SCALE GENOMIC DNA]</scope>
    <source>
        <strain evidence="2 3">306</strain>
    </source>
</reference>
<feature type="region of interest" description="Disordered" evidence="1">
    <location>
        <begin position="123"/>
        <end position="146"/>
    </location>
</feature>
<dbReference type="InterPro" id="IPR012657">
    <property type="entry name" value="23S_rRNA-intervening_sequence"/>
</dbReference>
<feature type="compositionally biased region" description="Polar residues" evidence="1">
    <location>
        <begin position="133"/>
        <end position="146"/>
    </location>
</feature>
<organism evidence="2 3">
    <name type="scientific">Xanthomonas axonopodis pv. citri (strain 306)</name>
    <dbReference type="NCBI Taxonomy" id="190486"/>
    <lineage>
        <taxon>Bacteria</taxon>
        <taxon>Pseudomonadati</taxon>
        <taxon>Pseudomonadota</taxon>
        <taxon>Gammaproteobacteria</taxon>
        <taxon>Lysobacterales</taxon>
        <taxon>Lysobacteraceae</taxon>
        <taxon>Xanthomonas</taxon>
    </lineage>
</organism>
<accession>A0AAI7ZD05</accession>
<dbReference type="AlphaFoldDB" id="A0AAI7ZD05"/>